<evidence type="ECO:0000256" key="4">
    <source>
        <dbReference type="ARBA" id="ARBA00022801"/>
    </source>
</evidence>
<evidence type="ECO:0000313" key="10">
    <source>
        <dbReference type="EMBL" id="MBB3890438.1"/>
    </source>
</evidence>
<evidence type="ECO:0000256" key="7">
    <source>
        <dbReference type="RuleBase" id="RU003788"/>
    </source>
</evidence>
<evidence type="ECO:0000256" key="1">
    <source>
        <dbReference type="ARBA" id="ARBA00000632"/>
    </source>
</evidence>
<dbReference type="GO" id="GO:0009253">
    <property type="term" value="P:peptidoglycan catabolic process"/>
    <property type="evidence" value="ECO:0007669"/>
    <property type="project" value="InterPro"/>
</dbReference>
<sequence length="421" mass="45163">MKPRNQVSRSAIELIKRFEGYRRKSAQLPDGRWTIGHGHTQTAREGAEVSEQDAEALLLYDLIAVSHSINEWVFTPLNQNQFDALTAFAFNIGLENFRRSSVLRRLNEGSLIQAACAMELWRKAEFDGESIVVDALVRRRSAEKTLFLTPVNGWIPAPSPVVRPTIDLDAMGVVPRQTPTALNTPMVGPKVIVERDEAQQERPAGAVLEDEQQSPAAAAAASVSSRLSSIFSEPLQTGPVVEPAHRLVIDEPGPVSGSFPQPAVEPAFVLTPAEEEEFASPETYDAPKLALVAANESEPAAEPSLIEEPVVEAAPEVEATLEPQAPQFELPVSDAIPAARRPGLGPAVGLAGAGVALFGGCLFWALNMPQPQTVGAINPGTVVWLAGIAGVGLIGVAVYMILDRLGRPDVEHVDAVLERDE</sequence>
<dbReference type="Gene3D" id="1.10.530.40">
    <property type="match status" value="1"/>
</dbReference>
<keyword evidence="11" id="KW-1185">Reference proteome</keyword>
<dbReference type="Pfam" id="PF00959">
    <property type="entry name" value="Phage_lysozyme"/>
    <property type="match status" value="1"/>
</dbReference>
<feature type="transmembrane region" description="Helical" evidence="9">
    <location>
        <begin position="347"/>
        <end position="366"/>
    </location>
</feature>
<proteinExistence type="inferred from homology"/>
<gene>
    <name evidence="10" type="ORF">GGQ61_001135</name>
</gene>
<dbReference type="GO" id="GO:0031640">
    <property type="term" value="P:killing of cells of another organism"/>
    <property type="evidence" value="ECO:0007669"/>
    <property type="project" value="UniProtKB-KW"/>
</dbReference>
<dbReference type="HAMAP" id="MF_04110">
    <property type="entry name" value="ENDOLYSIN_T4"/>
    <property type="match status" value="1"/>
</dbReference>
<protein>
    <recommendedName>
        <fullName evidence="7">Lysozyme</fullName>
        <ecNumber evidence="7">3.2.1.17</ecNumber>
    </recommendedName>
</protein>
<dbReference type="RefSeq" id="WP_183770507.1">
    <property type="nucleotide sequence ID" value="NZ_JACIDK010000001.1"/>
</dbReference>
<dbReference type="GO" id="GO:0016998">
    <property type="term" value="P:cell wall macromolecule catabolic process"/>
    <property type="evidence" value="ECO:0007669"/>
    <property type="project" value="InterPro"/>
</dbReference>
<dbReference type="PANTHER" id="PTHR38107">
    <property type="match status" value="1"/>
</dbReference>
<accession>A0A839ZWL0</accession>
<evidence type="ECO:0000256" key="5">
    <source>
        <dbReference type="ARBA" id="ARBA00023200"/>
    </source>
</evidence>
<dbReference type="InterPro" id="IPR051018">
    <property type="entry name" value="Bacteriophage_GH24"/>
</dbReference>
<evidence type="ECO:0000256" key="9">
    <source>
        <dbReference type="SAM" id="Phobius"/>
    </source>
</evidence>
<dbReference type="GO" id="GO:0003796">
    <property type="term" value="F:lysozyme activity"/>
    <property type="evidence" value="ECO:0007669"/>
    <property type="project" value="UniProtKB-EC"/>
</dbReference>
<keyword evidence="4 7" id="KW-0378">Hydrolase</keyword>
<dbReference type="InterPro" id="IPR023346">
    <property type="entry name" value="Lysozyme-like_dom_sf"/>
</dbReference>
<keyword evidence="2 7" id="KW-0929">Antimicrobial</keyword>
<dbReference type="InterPro" id="IPR033907">
    <property type="entry name" value="Endolysin_autolysin"/>
</dbReference>
<organism evidence="10 11">
    <name type="scientific">Phenylobacterium haematophilum</name>
    <dbReference type="NCBI Taxonomy" id="98513"/>
    <lineage>
        <taxon>Bacteria</taxon>
        <taxon>Pseudomonadati</taxon>
        <taxon>Pseudomonadota</taxon>
        <taxon>Alphaproteobacteria</taxon>
        <taxon>Caulobacterales</taxon>
        <taxon>Caulobacteraceae</taxon>
        <taxon>Phenylobacterium</taxon>
    </lineage>
</organism>
<evidence type="ECO:0000256" key="8">
    <source>
        <dbReference type="SAM" id="MobiDB-lite"/>
    </source>
</evidence>
<feature type="region of interest" description="Disordered" evidence="8">
    <location>
        <begin position="198"/>
        <end position="219"/>
    </location>
</feature>
<dbReference type="Proteomes" id="UP000530564">
    <property type="component" value="Unassembled WGS sequence"/>
</dbReference>
<dbReference type="PANTHER" id="PTHR38107:SF3">
    <property type="entry name" value="LYSOZYME RRRD-RELATED"/>
    <property type="match status" value="1"/>
</dbReference>
<dbReference type="InterPro" id="IPR002196">
    <property type="entry name" value="Glyco_hydro_24"/>
</dbReference>
<evidence type="ECO:0000256" key="2">
    <source>
        <dbReference type="ARBA" id="ARBA00022529"/>
    </source>
</evidence>
<comment type="similarity">
    <text evidence="7">Belongs to the glycosyl hydrolase 24 family.</text>
</comment>
<dbReference type="EC" id="3.2.1.17" evidence="7"/>
<keyword evidence="6 7" id="KW-0326">Glycosidase</keyword>
<name>A0A839ZWL0_9CAUL</name>
<dbReference type="GO" id="GO:0042742">
    <property type="term" value="P:defense response to bacterium"/>
    <property type="evidence" value="ECO:0007669"/>
    <property type="project" value="UniProtKB-KW"/>
</dbReference>
<evidence type="ECO:0000313" key="11">
    <source>
        <dbReference type="Proteomes" id="UP000530564"/>
    </source>
</evidence>
<comment type="catalytic activity">
    <reaction evidence="1 7">
        <text>Hydrolysis of (1-&gt;4)-beta-linkages between N-acetylmuramic acid and N-acetyl-D-glucosamine residues in a peptidoglycan and between N-acetyl-D-glucosamine residues in chitodextrins.</text>
        <dbReference type="EC" id="3.2.1.17"/>
    </reaction>
</comment>
<dbReference type="AlphaFoldDB" id="A0A839ZWL0"/>
<dbReference type="InterPro" id="IPR034690">
    <property type="entry name" value="Endolysin_T4_type"/>
</dbReference>
<keyword evidence="9" id="KW-0812">Transmembrane</keyword>
<keyword evidence="9" id="KW-1133">Transmembrane helix</keyword>
<keyword evidence="9" id="KW-0472">Membrane</keyword>
<keyword evidence="3 7" id="KW-0081">Bacteriolytic enzyme</keyword>
<comment type="caution">
    <text evidence="10">The sequence shown here is derived from an EMBL/GenBank/DDBJ whole genome shotgun (WGS) entry which is preliminary data.</text>
</comment>
<keyword evidence="5" id="KW-1035">Host cytoplasm</keyword>
<dbReference type="InterPro" id="IPR023347">
    <property type="entry name" value="Lysozyme_dom_sf"/>
</dbReference>
<evidence type="ECO:0000256" key="6">
    <source>
        <dbReference type="ARBA" id="ARBA00023295"/>
    </source>
</evidence>
<evidence type="ECO:0000256" key="3">
    <source>
        <dbReference type="ARBA" id="ARBA00022638"/>
    </source>
</evidence>
<dbReference type="EMBL" id="JACIDK010000001">
    <property type="protein sequence ID" value="MBB3890438.1"/>
    <property type="molecule type" value="Genomic_DNA"/>
</dbReference>
<dbReference type="CDD" id="cd00737">
    <property type="entry name" value="lyz_endolysin_autolysin"/>
    <property type="match status" value="1"/>
</dbReference>
<reference evidence="10 11" key="1">
    <citation type="submission" date="2020-08" db="EMBL/GenBank/DDBJ databases">
        <title>Genomic Encyclopedia of Type Strains, Phase IV (KMG-IV): sequencing the most valuable type-strain genomes for metagenomic binning, comparative biology and taxonomic classification.</title>
        <authorList>
            <person name="Goeker M."/>
        </authorList>
    </citation>
    <scope>NUCLEOTIDE SEQUENCE [LARGE SCALE GENOMIC DNA]</scope>
    <source>
        <strain evidence="10 11">DSM 21793</strain>
    </source>
</reference>
<dbReference type="SUPFAM" id="SSF53955">
    <property type="entry name" value="Lysozyme-like"/>
    <property type="match status" value="1"/>
</dbReference>
<feature type="transmembrane region" description="Helical" evidence="9">
    <location>
        <begin position="381"/>
        <end position="402"/>
    </location>
</feature>